<gene>
    <name evidence="1" type="ORF">SDC9_186270</name>
</gene>
<proteinExistence type="predicted"/>
<accession>A0A645HIA3</accession>
<dbReference type="AlphaFoldDB" id="A0A645HIA3"/>
<name>A0A645HIA3_9ZZZZ</name>
<reference evidence="1" key="1">
    <citation type="submission" date="2019-08" db="EMBL/GenBank/DDBJ databases">
        <authorList>
            <person name="Kucharzyk K."/>
            <person name="Murdoch R.W."/>
            <person name="Higgins S."/>
            <person name="Loffler F."/>
        </authorList>
    </citation>
    <scope>NUCLEOTIDE SEQUENCE</scope>
</reference>
<sequence length="202" mass="22783">MVKEKDTVRLNQPATVVFKIPEDKLSLAQDTESIFAAYYNGANWEYFQPDKVDLNNKTIEFTTYHFSSYAVGKLSFDEQLKYYAERMATNTWAKEDQEQNFVARFEGYVNDIVADALGTESKETTRKIMQTFVKEIPYMGGMLVSAANGDEVEFAENFSATLGKVILDQMELEGEVSGELVTIASTYGKVVGDLSEDDYEEA</sequence>
<protein>
    <submittedName>
        <fullName evidence="1">Uncharacterized protein</fullName>
    </submittedName>
</protein>
<dbReference type="EMBL" id="VSSQ01094163">
    <property type="protein sequence ID" value="MPN38745.1"/>
    <property type="molecule type" value="Genomic_DNA"/>
</dbReference>
<organism evidence="1">
    <name type="scientific">bioreactor metagenome</name>
    <dbReference type="NCBI Taxonomy" id="1076179"/>
    <lineage>
        <taxon>unclassified sequences</taxon>
        <taxon>metagenomes</taxon>
        <taxon>ecological metagenomes</taxon>
    </lineage>
</organism>
<comment type="caution">
    <text evidence="1">The sequence shown here is derived from an EMBL/GenBank/DDBJ whole genome shotgun (WGS) entry which is preliminary data.</text>
</comment>
<evidence type="ECO:0000313" key="1">
    <source>
        <dbReference type="EMBL" id="MPN38745.1"/>
    </source>
</evidence>